<protein>
    <submittedName>
        <fullName evidence="2">Protein of unassigned function</fullName>
    </submittedName>
</protein>
<evidence type="ECO:0000256" key="1">
    <source>
        <dbReference type="SAM" id="MobiDB-lite"/>
    </source>
</evidence>
<sequence length="46" mass="4563">MPRHGTVGGRAAGLVGNHPSTGRGRLQPAGTGSPSALHRATFARSG</sequence>
<organism evidence="2 3">
    <name type="scientific">Methylobacterium oryzae CBMB20</name>
    <dbReference type="NCBI Taxonomy" id="693986"/>
    <lineage>
        <taxon>Bacteria</taxon>
        <taxon>Pseudomonadati</taxon>
        <taxon>Pseudomonadota</taxon>
        <taxon>Alphaproteobacteria</taxon>
        <taxon>Hyphomicrobiales</taxon>
        <taxon>Methylobacteriaceae</taxon>
        <taxon>Methylobacterium</taxon>
    </lineage>
</organism>
<proteinExistence type="predicted"/>
<gene>
    <name evidence="2" type="ORF">MOC_2229</name>
</gene>
<name>A0A089Q5Z2_9HYPH</name>
<reference evidence="2 3" key="1">
    <citation type="journal article" date="2014" name="PLoS ONE">
        <title>Genome Information of Methylobacterium oryzae, a Plant-Probiotic Methylotroph in the Phyllosphere.</title>
        <authorList>
            <person name="Kwak M.J."/>
            <person name="Jeong H."/>
            <person name="Madhaiyan M."/>
            <person name="Lee Y."/>
            <person name="Sa T.M."/>
            <person name="Oh T.K."/>
            <person name="Kim J.F."/>
        </authorList>
    </citation>
    <scope>NUCLEOTIDE SEQUENCE [LARGE SCALE GENOMIC DNA]</scope>
    <source>
        <strain evidence="2 3">CBMB20</strain>
    </source>
</reference>
<evidence type="ECO:0000313" key="3">
    <source>
        <dbReference type="Proteomes" id="UP000029492"/>
    </source>
</evidence>
<feature type="region of interest" description="Disordered" evidence="1">
    <location>
        <begin position="1"/>
        <end position="46"/>
    </location>
</feature>
<feature type="compositionally biased region" description="Gly residues" evidence="1">
    <location>
        <begin position="1"/>
        <end position="11"/>
    </location>
</feature>
<dbReference type="KEGG" id="mor:MOC_2229"/>
<accession>A0A089Q5Z2</accession>
<dbReference type="HOGENOM" id="CLU_3185725_0_0_5"/>
<dbReference type="AlphaFoldDB" id="A0A089Q5Z2"/>
<keyword evidence="3" id="KW-1185">Reference proteome</keyword>
<dbReference type="Proteomes" id="UP000029492">
    <property type="component" value="Chromosome"/>
</dbReference>
<dbReference type="EMBL" id="CP003811">
    <property type="protein sequence ID" value="AIQ89984.1"/>
    <property type="molecule type" value="Genomic_DNA"/>
</dbReference>
<evidence type="ECO:0000313" key="2">
    <source>
        <dbReference type="EMBL" id="AIQ89984.1"/>
    </source>
</evidence>